<dbReference type="InterPro" id="IPR004299">
    <property type="entry name" value="MBOAT_fam"/>
</dbReference>
<gene>
    <name evidence="9" type="ORF">WMO38_08210</name>
</gene>
<dbReference type="InterPro" id="IPR024194">
    <property type="entry name" value="Ac/AlaTfrase_AlgI/DltB"/>
</dbReference>
<comment type="similarity">
    <text evidence="2 7">Belongs to the membrane-bound acyltransferase family.</text>
</comment>
<evidence type="ECO:0000256" key="7">
    <source>
        <dbReference type="PIRNR" id="PIRNR016636"/>
    </source>
</evidence>
<evidence type="ECO:0000256" key="2">
    <source>
        <dbReference type="ARBA" id="ARBA00010323"/>
    </source>
</evidence>
<evidence type="ECO:0000256" key="5">
    <source>
        <dbReference type="ARBA" id="ARBA00022989"/>
    </source>
</evidence>
<dbReference type="EC" id="2.3.-.-" evidence="9"/>
<dbReference type="InterPro" id="IPR028362">
    <property type="entry name" value="AlgI"/>
</dbReference>
<evidence type="ECO:0000313" key="9">
    <source>
        <dbReference type="EMBL" id="MEQ2535098.1"/>
    </source>
</evidence>
<evidence type="ECO:0000256" key="8">
    <source>
        <dbReference type="SAM" id="Phobius"/>
    </source>
</evidence>
<feature type="transmembrane region" description="Helical" evidence="8">
    <location>
        <begin position="500"/>
        <end position="518"/>
    </location>
</feature>
<feature type="transmembrane region" description="Helical" evidence="8">
    <location>
        <begin position="344"/>
        <end position="362"/>
    </location>
</feature>
<keyword evidence="3 7" id="KW-1003">Cell membrane</keyword>
<feature type="transmembrane region" description="Helical" evidence="8">
    <location>
        <begin position="405"/>
        <end position="423"/>
    </location>
</feature>
<dbReference type="EMBL" id="JBBMES010000007">
    <property type="protein sequence ID" value="MEQ2535098.1"/>
    <property type="molecule type" value="Genomic_DNA"/>
</dbReference>
<feature type="transmembrane region" description="Helical" evidence="8">
    <location>
        <begin position="139"/>
        <end position="159"/>
    </location>
</feature>
<dbReference type="GO" id="GO:0016746">
    <property type="term" value="F:acyltransferase activity"/>
    <property type="evidence" value="ECO:0007669"/>
    <property type="project" value="UniProtKB-KW"/>
</dbReference>
<keyword evidence="4 8" id="KW-0812">Transmembrane</keyword>
<feature type="transmembrane region" description="Helical" evidence="8">
    <location>
        <begin position="459"/>
        <end position="480"/>
    </location>
</feature>
<protein>
    <submittedName>
        <fullName evidence="9">MBOAT family O-acyltransferase</fullName>
        <ecNumber evidence="9">2.3.-.-</ecNumber>
    </submittedName>
</protein>
<feature type="transmembrane region" description="Helical" evidence="8">
    <location>
        <begin position="368"/>
        <end position="385"/>
    </location>
</feature>
<proteinExistence type="inferred from homology"/>
<reference evidence="9 10" key="1">
    <citation type="submission" date="2024-03" db="EMBL/GenBank/DDBJ databases">
        <title>Human intestinal bacterial collection.</title>
        <authorList>
            <person name="Pauvert C."/>
            <person name="Hitch T.C.A."/>
            <person name="Clavel T."/>
        </authorList>
    </citation>
    <scope>NUCLEOTIDE SEQUENCE [LARGE SCALE GENOMIC DNA]</scope>
    <source>
        <strain evidence="9 10">CLA-JM-H10</strain>
    </source>
</reference>
<dbReference type="PANTHER" id="PTHR13285:SF18">
    <property type="entry name" value="PROTEIN-CYSTEINE N-PALMITOYLTRANSFERASE RASP"/>
    <property type="match status" value="1"/>
</dbReference>
<dbReference type="PANTHER" id="PTHR13285">
    <property type="entry name" value="ACYLTRANSFERASE"/>
    <property type="match status" value="1"/>
</dbReference>
<keyword evidence="5 8" id="KW-1133">Transmembrane helix</keyword>
<sequence>MSLVSTGFLLFLLAGVIVYYIIPKKMQWVWLLVLSCFYYLCSGYKTIIFIITTTIVTYFAGVFLNKENERIKNIPAQADRSEKKKIKEDVKRRKKLIVALLLVIIFGILAVIKYHTFAIENINAVIGVFTGKYDTIPTFKLLLPLGISFYTFQSAGYIIDVYRDKYECCNNIFKFALFVSFFPQIMQGPIGRYDRLSPQFNEPHYFSLENTEYGLQLMLWGFFKKIVIADRIGVVADKVFLHPYDYNGIFVIVGVLAYCLQLYADFSGGMDVVSGAAELYGIRLDKNFRQPFFSKSISEFWRRWHITLGTWMKDYVFYPFSLSKKMMKFSKLMKKHLGTFAGKTLPICLADLLIFFLVGVWHGAAWKFIVYGMYNGIIIAASSLLEPVYEKMFKVTHINKNAKWYRVFQIIRTFILVNIGWFFDDAANLKESFVLIKNVFVNFSIKPLFDGSVRAMMEFSSMDMLAIAVGIAALFIVGVINEKGIDIRKSLAKKPLILRWAVYLMLVMSIPVLGYVSAETGGFLYAQF</sequence>
<dbReference type="Proteomes" id="UP001480973">
    <property type="component" value="Unassembled WGS sequence"/>
</dbReference>
<keyword evidence="6 7" id="KW-0472">Membrane</keyword>
<keyword evidence="10" id="KW-1185">Reference proteome</keyword>
<name>A0ABV1GNP5_9FIRM</name>
<keyword evidence="7 9" id="KW-0808">Transferase</keyword>
<comment type="subcellular location">
    <subcellularLocation>
        <location evidence="1">Cell membrane</location>
        <topology evidence="1">Multi-pass membrane protein</topology>
    </subcellularLocation>
</comment>
<dbReference type="PIRSF" id="PIRSF500217">
    <property type="entry name" value="AlgI"/>
    <property type="match status" value="1"/>
</dbReference>
<evidence type="ECO:0000256" key="4">
    <source>
        <dbReference type="ARBA" id="ARBA00022692"/>
    </source>
</evidence>
<comment type="caution">
    <text evidence="9">The sequence shown here is derived from an EMBL/GenBank/DDBJ whole genome shotgun (WGS) entry which is preliminary data.</text>
</comment>
<evidence type="ECO:0000313" key="10">
    <source>
        <dbReference type="Proteomes" id="UP001480973"/>
    </source>
</evidence>
<feature type="transmembrane region" description="Helical" evidence="8">
    <location>
        <begin position="96"/>
        <end position="119"/>
    </location>
</feature>
<dbReference type="PIRSF" id="PIRSF016636">
    <property type="entry name" value="AlgI_DltB"/>
    <property type="match status" value="1"/>
</dbReference>
<dbReference type="InterPro" id="IPR051085">
    <property type="entry name" value="MB_O-acyltransferase"/>
</dbReference>
<accession>A0ABV1GNP5</accession>
<feature type="transmembrane region" description="Helical" evidence="8">
    <location>
        <begin position="42"/>
        <end position="64"/>
    </location>
</feature>
<keyword evidence="7 9" id="KW-0012">Acyltransferase</keyword>
<organism evidence="9 10">
    <name type="scientific">Lachnospira intestinalis</name>
    <dbReference type="NCBI Taxonomy" id="3133158"/>
    <lineage>
        <taxon>Bacteria</taxon>
        <taxon>Bacillati</taxon>
        <taxon>Bacillota</taxon>
        <taxon>Clostridia</taxon>
        <taxon>Lachnospirales</taxon>
        <taxon>Lachnospiraceae</taxon>
        <taxon>Lachnospira</taxon>
    </lineage>
</organism>
<evidence type="ECO:0000256" key="6">
    <source>
        <dbReference type="ARBA" id="ARBA00023136"/>
    </source>
</evidence>
<evidence type="ECO:0000256" key="1">
    <source>
        <dbReference type="ARBA" id="ARBA00004651"/>
    </source>
</evidence>
<evidence type="ECO:0000256" key="3">
    <source>
        <dbReference type="ARBA" id="ARBA00022475"/>
    </source>
</evidence>
<dbReference type="Pfam" id="PF03062">
    <property type="entry name" value="MBOAT"/>
    <property type="match status" value="1"/>
</dbReference>